<dbReference type="PROSITE" id="PS50042">
    <property type="entry name" value="CNMP_BINDING_3"/>
    <property type="match status" value="1"/>
</dbReference>
<feature type="domain" description="Cyclic nucleotide-binding" evidence="4">
    <location>
        <begin position="42"/>
        <end position="151"/>
    </location>
</feature>
<evidence type="ECO:0000256" key="2">
    <source>
        <dbReference type="ARBA" id="ARBA00023125"/>
    </source>
</evidence>
<dbReference type="PANTHER" id="PTHR24567">
    <property type="entry name" value="CRP FAMILY TRANSCRIPTIONAL REGULATORY PROTEIN"/>
    <property type="match status" value="1"/>
</dbReference>
<dbReference type="STRING" id="349102.Rsph17025_1844"/>
<evidence type="ECO:0000313" key="6">
    <source>
        <dbReference type="EMBL" id="ABP70735.1"/>
    </source>
</evidence>
<dbReference type="InterPro" id="IPR036390">
    <property type="entry name" value="WH_DNA-bd_sf"/>
</dbReference>
<dbReference type="GO" id="GO:0003677">
    <property type="term" value="F:DNA binding"/>
    <property type="evidence" value="ECO:0007669"/>
    <property type="project" value="UniProtKB-KW"/>
</dbReference>
<dbReference type="EMBL" id="CP000661">
    <property type="protein sequence ID" value="ABP70735.1"/>
    <property type="molecule type" value="Genomic_DNA"/>
</dbReference>
<keyword evidence="3" id="KW-0804">Transcription</keyword>
<sequence length="240" mass="26339">MLDLAPASVFLTITTIRKDKMMTWLDQAPDLSGLPQDCRSRLEALRPVRLPRGTLMFRPGDAAQGFVVVLEGRVEVFLTGPTGREILLYAVEPGQSCVQTTLGLMGGEDYTGEAIAATEVSAVVIPRPLFLRLMDESAAFRGFVFTAFATRMQTMMHVLERVAFQRVESRLASTLLAMAEANEVTATQADLATRIGSAREVVSRRLDQFARRGWVRTDRGRVRLLDPGALRRIAAVDGAG</sequence>
<dbReference type="InterPro" id="IPR012318">
    <property type="entry name" value="HTH_CRP"/>
</dbReference>
<gene>
    <name evidence="6" type="ordered locus">Rsph17025_1844</name>
</gene>
<organism evidence="6">
    <name type="scientific">Cereibacter sphaeroides (strain ATCC 17025 / ATH 2.4.3)</name>
    <name type="common">Rhodobacter sphaeroides</name>
    <dbReference type="NCBI Taxonomy" id="349102"/>
    <lineage>
        <taxon>Bacteria</taxon>
        <taxon>Pseudomonadati</taxon>
        <taxon>Pseudomonadota</taxon>
        <taxon>Alphaproteobacteria</taxon>
        <taxon>Rhodobacterales</taxon>
        <taxon>Paracoccaceae</taxon>
        <taxon>Cereibacter</taxon>
    </lineage>
</organism>
<dbReference type="Pfam" id="PF00027">
    <property type="entry name" value="cNMP_binding"/>
    <property type="match status" value="1"/>
</dbReference>
<reference evidence="6" key="1">
    <citation type="submission" date="2007-04" db="EMBL/GenBank/DDBJ databases">
        <title>Complete sequence of chromosome of Rhodobacter sphaeroides ATCC 17025.</title>
        <authorList>
            <consortium name="US DOE Joint Genome Institute"/>
            <person name="Copeland A."/>
            <person name="Lucas S."/>
            <person name="Lapidus A."/>
            <person name="Barry K."/>
            <person name="Detter J.C."/>
            <person name="Glavina del Rio T."/>
            <person name="Hammon N."/>
            <person name="Israni S."/>
            <person name="Dalin E."/>
            <person name="Tice H."/>
            <person name="Pitluck S."/>
            <person name="Chertkov O."/>
            <person name="Brettin T."/>
            <person name="Bruce D."/>
            <person name="Han C."/>
            <person name="Schmutz J."/>
            <person name="Larimer F."/>
            <person name="Land M."/>
            <person name="Hauser L."/>
            <person name="Kyrpides N."/>
            <person name="Kim E."/>
            <person name="Richardson P."/>
            <person name="Mackenzie C."/>
            <person name="Choudhary M."/>
            <person name="Donohue T.J."/>
            <person name="Kaplan S."/>
        </authorList>
    </citation>
    <scope>NUCLEOTIDE SEQUENCE [LARGE SCALE GENOMIC DNA]</scope>
    <source>
        <strain evidence="6">ATCC 17025</strain>
    </source>
</reference>
<evidence type="ECO:0000256" key="3">
    <source>
        <dbReference type="ARBA" id="ARBA00023163"/>
    </source>
</evidence>
<dbReference type="Pfam" id="PF13545">
    <property type="entry name" value="HTH_Crp_2"/>
    <property type="match status" value="1"/>
</dbReference>
<dbReference type="InterPro" id="IPR000595">
    <property type="entry name" value="cNMP-bd_dom"/>
</dbReference>
<proteinExistence type="predicted"/>
<keyword evidence="2" id="KW-0238">DNA-binding</keyword>
<dbReference type="eggNOG" id="COG0664">
    <property type="taxonomic scope" value="Bacteria"/>
</dbReference>
<dbReference type="InterPro" id="IPR036388">
    <property type="entry name" value="WH-like_DNA-bd_sf"/>
</dbReference>
<dbReference type="AlphaFoldDB" id="A4WTM1"/>
<dbReference type="KEGG" id="rsq:Rsph17025_1844"/>
<dbReference type="InterPro" id="IPR018490">
    <property type="entry name" value="cNMP-bd_dom_sf"/>
</dbReference>
<protein>
    <submittedName>
        <fullName evidence="6">Putative transcriptional regulator, Crp/Fnr family</fullName>
    </submittedName>
</protein>
<feature type="domain" description="HTH crp-type" evidence="5">
    <location>
        <begin position="165"/>
        <end position="228"/>
    </location>
</feature>
<dbReference type="GO" id="GO:0005829">
    <property type="term" value="C:cytosol"/>
    <property type="evidence" value="ECO:0007669"/>
    <property type="project" value="TreeGrafter"/>
</dbReference>
<accession>A4WTM1</accession>
<dbReference type="Gene3D" id="2.60.120.10">
    <property type="entry name" value="Jelly Rolls"/>
    <property type="match status" value="1"/>
</dbReference>
<dbReference type="HOGENOM" id="CLU_075053_7_1_5"/>
<evidence type="ECO:0000259" key="5">
    <source>
        <dbReference type="PROSITE" id="PS51063"/>
    </source>
</evidence>
<keyword evidence="1" id="KW-0805">Transcription regulation</keyword>
<dbReference type="InterPro" id="IPR014710">
    <property type="entry name" value="RmlC-like_jellyroll"/>
</dbReference>
<dbReference type="SUPFAM" id="SSF46785">
    <property type="entry name" value="Winged helix' DNA-binding domain"/>
    <property type="match status" value="1"/>
</dbReference>
<dbReference type="CDD" id="cd00038">
    <property type="entry name" value="CAP_ED"/>
    <property type="match status" value="1"/>
</dbReference>
<evidence type="ECO:0000259" key="4">
    <source>
        <dbReference type="PROSITE" id="PS50042"/>
    </source>
</evidence>
<dbReference type="InterPro" id="IPR050397">
    <property type="entry name" value="Env_Response_Regulators"/>
</dbReference>
<dbReference type="SUPFAM" id="SSF51206">
    <property type="entry name" value="cAMP-binding domain-like"/>
    <property type="match status" value="1"/>
</dbReference>
<dbReference type="GO" id="GO:0003700">
    <property type="term" value="F:DNA-binding transcription factor activity"/>
    <property type="evidence" value="ECO:0007669"/>
    <property type="project" value="TreeGrafter"/>
</dbReference>
<name>A4WTM1_CERS5</name>
<dbReference type="PANTHER" id="PTHR24567:SF74">
    <property type="entry name" value="HTH-TYPE TRANSCRIPTIONAL REGULATOR ARCR"/>
    <property type="match status" value="1"/>
</dbReference>
<dbReference type="PROSITE" id="PS51063">
    <property type="entry name" value="HTH_CRP_2"/>
    <property type="match status" value="1"/>
</dbReference>
<evidence type="ECO:0000256" key="1">
    <source>
        <dbReference type="ARBA" id="ARBA00023015"/>
    </source>
</evidence>
<dbReference type="Gene3D" id="1.10.10.10">
    <property type="entry name" value="Winged helix-like DNA-binding domain superfamily/Winged helix DNA-binding domain"/>
    <property type="match status" value="1"/>
</dbReference>
<dbReference type="SMART" id="SM00419">
    <property type="entry name" value="HTH_CRP"/>
    <property type="match status" value="1"/>
</dbReference>